<feature type="non-terminal residue" evidence="2">
    <location>
        <position position="198"/>
    </location>
</feature>
<feature type="domain" description="HTH marR-type" evidence="1">
    <location>
        <begin position="1"/>
        <end position="151"/>
    </location>
</feature>
<evidence type="ECO:0000313" key="2">
    <source>
        <dbReference type="EMBL" id="GAG18674.1"/>
    </source>
</evidence>
<sequence>MNDRGSSSQQGRFRGRTGLDAWTIVHRFFNLLSRTGDAILQPFKLSNDELVMLIALAHAGAALPVGQIARATLFEADRLRRAVDKLEARGLVTRLHQSEDRRRVFVQMEEAGQRLVDSITPTMFELARGIAEAAGTQGTEFIRAKLRKVVAYAGTHEGGISRDSRYDRGKGAGTVQTLTGTLVSGSRGRPHTWGLAAW</sequence>
<accession>X0VK61</accession>
<gene>
    <name evidence="2" type="ORF">S01H1_48993</name>
</gene>
<dbReference type="PANTHER" id="PTHR33164">
    <property type="entry name" value="TRANSCRIPTIONAL REGULATOR, MARR FAMILY"/>
    <property type="match status" value="1"/>
</dbReference>
<dbReference type="SMART" id="SM00347">
    <property type="entry name" value="HTH_MARR"/>
    <property type="match status" value="1"/>
</dbReference>
<name>X0VK61_9ZZZZ</name>
<dbReference type="Gene3D" id="1.10.10.10">
    <property type="entry name" value="Winged helix-like DNA-binding domain superfamily/Winged helix DNA-binding domain"/>
    <property type="match status" value="1"/>
</dbReference>
<dbReference type="PANTHER" id="PTHR33164:SF43">
    <property type="entry name" value="HTH-TYPE TRANSCRIPTIONAL REPRESSOR YETL"/>
    <property type="match status" value="1"/>
</dbReference>
<dbReference type="InterPro" id="IPR036388">
    <property type="entry name" value="WH-like_DNA-bd_sf"/>
</dbReference>
<dbReference type="InterPro" id="IPR036390">
    <property type="entry name" value="WH_DNA-bd_sf"/>
</dbReference>
<dbReference type="EMBL" id="BARS01031485">
    <property type="protein sequence ID" value="GAG18674.1"/>
    <property type="molecule type" value="Genomic_DNA"/>
</dbReference>
<reference evidence="2" key="1">
    <citation type="journal article" date="2014" name="Front. Microbiol.">
        <title>High frequency of phylogenetically diverse reductive dehalogenase-homologous genes in deep subseafloor sedimentary metagenomes.</title>
        <authorList>
            <person name="Kawai M."/>
            <person name="Futagami T."/>
            <person name="Toyoda A."/>
            <person name="Takaki Y."/>
            <person name="Nishi S."/>
            <person name="Hori S."/>
            <person name="Arai W."/>
            <person name="Tsubouchi T."/>
            <person name="Morono Y."/>
            <person name="Uchiyama I."/>
            <person name="Ito T."/>
            <person name="Fujiyama A."/>
            <person name="Inagaki F."/>
            <person name="Takami H."/>
        </authorList>
    </citation>
    <scope>NUCLEOTIDE SEQUENCE</scope>
    <source>
        <strain evidence="2">Expedition CK06-06</strain>
    </source>
</reference>
<dbReference type="AlphaFoldDB" id="X0VK61"/>
<dbReference type="InterPro" id="IPR039422">
    <property type="entry name" value="MarR/SlyA-like"/>
</dbReference>
<comment type="caution">
    <text evidence="2">The sequence shown here is derived from an EMBL/GenBank/DDBJ whole genome shotgun (WGS) entry which is preliminary data.</text>
</comment>
<dbReference type="GO" id="GO:0006950">
    <property type="term" value="P:response to stress"/>
    <property type="evidence" value="ECO:0007669"/>
    <property type="project" value="TreeGrafter"/>
</dbReference>
<dbReference type="SUPFAM" id="SSF46785">
    <property type="entry name" value="Winged helix' DNA-binding domain"/>
    <property type="match status" value="1"/>
</dbReference>
<dbReference type="InterPro" id="IPR000835">
    <property type="entry name" value="HTH_MarR-typ"/>
</dbReference>
<dbReference type="GO" id="GO:0003700">
    <property type="term" value="F:DNA-binding transcription factor activity"/>
    <property type="evidence" value="ECO:0007669"/>
    <property type="project" value="InterPro"/>
</dbReference>
<dbReference type="PROSITE" id="PS50995">
    <property type="entry name" value="HTH_MARR_2"/>
    <property type="match status" value="1"/>
</dbReference>
<dbReference type="Pfam" id="PF12802">
    <property type="entry name" value="MarR_2"/>
    <property type="match status" value="1"/>
</dbReference>
<protein>
    <recommendedName>
        <fullName evidence="1">HTH marR-type domain-containing protein</fullName>
    </recommendedName>
</protein>
<proteinExistence type="predicted"/>
<evidence type="ECO:0000259" key="1">
    <source>
        <dbReference type="PROSITE" id="PS50995"/>
    </source>
</evidence>
<organism evidence="2">
    <name type="scientific">marine sediment metagenome</name>
    <dbReference type="NCBI Taxonomy" id="412755"/>
    <lineage>
        <taxon>unclassified sequences</taxon>
        <taxon>metagenomes</taxon>
        <taxon>ecological metagenomes</taxon>
    </lineage>
</organism>